<evidence type="ECO:0000313" key="1">
    <source>
        <dbReference type="EMBL" id="GES90395.1"/>
    </source>
</evidence>
<organism evidence="1 2">
    <name type="scientific">Rhizophagus clarus</name>
    <dbReference type="NCBI Taxonomy" id="94130"/>
    <lineage>
        <taxon>Eukaryota</taxon>
        <taxon>Fungi</taxon>
        <taxon>Fungi incertae sedis</taxon>
        <taxon>Mucoromycota</taxon>
        <taxon>Glomeromycotina</taxon>
        <taxon>Glomeromycetes</taxon>
        <taxon>Glomerales</taxon>
        <taxon>Glomeraceae</taxon>
        <taxon>Rhizophagus</taxon>
    </lineage>
</organism>
<sequence>MRENLRRNYSAQLLVLHTHFRQTHNPLHYLSRDRNICAVPRATSPTPQAFSPSLTIFEGKFWTRLTRQVQISENLISIAECNFLRGFIKKEIVVRRHLYLYETCHFREFRKLTILT</sequence>
<reference evidence="1" key="1">
    <citation type="submission" date="2019-10" db="EMBL/GenBank/DDBJ databases">
        <title>Conservation and host-specific expression of non-tandemly repeated heterogenous ribosome RNA gene in arbuscular mycorrhizal fungi.</title>
        <authorList>
            <person name="Maeda T."/>
            <person name="Kobayashi Y."/>
            <person name="Nakagawa T."/>
            <person name="Ezawa T."/>
            <person name="Yamaguchi K."/>
            <person name="Bino T."/>
            <person name="Nishimoto Y."/>
            <person name="Shigenobu S."/>
            <person name="Kawaguchi M."/>
        </authorList>
    </citation>
    <scope>NUCLEOTIDE SEQUENCE</scope>
    <source>
        <strain evidence="1">HR1</strain>
    </source>
</reference>
<dbReference type="Proteomes" id="UP000615446">
    <property type="component" value="Unassembled WGS sequence"/>
</dbReference>
<dbReference type="EMBL" id="BLAL01000194">
    <property type="protein sequence ID" value="GES90395.1"/>
    <property type="molecule type" value="Genomic_DNA"/>
</dbReference>
<proteinExistence type="predicted"/>
<protein>
    <submittedName>
        <fullName evidence="1">Uncharacterized protein</fullName>
    </submittedName>
</protein>
<comment type="caution">
    <text evidence="1">The sequence shown here is derived from an EMBL/GenBank/DDBJ whole genome shotgun (WGS) entry which is preliminary data.</text>
</comment>
<dbReference type="AlphaFoldDB" id="A0A8H3QRP6"/>
<evidence type="ECO:0000313" key="2">
    <source>
        <dbReference type="Proteomes" id="UP000615446"/>
    </source>
</evidence>
<name>A0A8H3QRP6_9GLOM</name>
<accession>A0A8H3QRP6</accession>
<gene>
    <name evidence="1" type="ORF">RCL2_001724400</name>
</gene>